<dbReference type="Proteomes" id="UP000553632">
    <property type="component" value="Unassembled WGS sequence"/>
</dbReference>
<keyword evidence="3" id="KW-1185">Reference proteome</keyword>
<dbReference type="EMBL" id="JABANO010007356">
    <property type="protein sequence ID" value="KAF4750234.1"/>
    <property type="molecule type" value="Genomic_DNA"/>
</dbReference>
<evidence type="ECO:0000313" key="3">
    <source>
        <dbReference type="Proteomes" id="UP000553632"/>
    </source>
</evidence>
<proteinExistence type="predicted"/>
<dbReference type="AlphaFoldDB" id="A0A7J6TXU1"/>
<reference evidence="2 3" key="1">
    <citation type="submission" date="2020-04" db="EMBL/GenBank/DDBJ databases">
        <title>Perkinsus olseni comparative genomics.</title>
        <authorList>
            <person name="Bogema D.R."/>
        </authorList>
    </citation>
    <scope>NUCLEOTIDE SEQUENCE [LARGE SCALE GENOMIC DNA]</scope>
    <source>
        <strain evidence="2 3">ATCC PRA-207</strain>
    </source>
</reference>
<evidence type="ECO:0000256" key="1">
    <source>
        <dbReference type="SAM" id="MobiDB-lite"/>
    </source>
</evidence>
<evidence type="ECO:0000313" key="2">
    <source>
        <dbReference type="EMBL" id="KAF4750234.1"/>
    </source>
</evidence>
<comment type="caution">
    <text evidence="2">The sequence shown here is derived from an EMBL/GenBank/DDBJ whole genome shotgun (WGS) entry which is preliminary data.</text>
</comment>
<accession>A0A7J6TXU1</accession>
<organism evidence="2 3">
    <name type="scientific">Perkinsus olseni</name>
    <name type="common">Perkinsus atlanticus</name>
    <dbReference type="NCBI Taxonomy" id="32597"/>
    <lineage>
        <taxon>Eukaryota</taxon>
        <taxon>Sar</taxon>
        <taxon>Alveolata</taxon>
        <taxon>Perkinsozoa</taxon>
        <taxon>Perkinsea</taxon>
        <taxon>Perkinsida</taxon>
        <taxon>Perkinsidae</taxon>
        <taxon>Perkinsus</taxon>
    </lineage>
</organism>
<protein>
    <submittedName>
        <fullName evidence="2">Uncharacterized protein</fullName>
    </submittedName>
</protein>
<feature type="region of interest" description="Disordered" evidence="1">
    <location>
        <begin position="115"/>
        <end position="142"/>
    </location>
</feature>
<gene>
    <name evidence="2" type="ORF">FOZ63_003643</name>
</gene>
<sequence length="353" mass="38037">MVAQLEQMPGHTARRRRSRSIGRAVIGERSRRTPGTLSILMRRSSEYLCSRGRLLFKLKAKDLSELLRAIVGSGAYHSIELVLRTSQKPFDASAVPGLFRASAWAAQLAATEGSSKSSSAAAGRPSEPNSCSSISTVASTESGSWCPMSRQLFEKLLDVICDGGIECCPEGEKNHLPESLVMLLGHFNIVNESAADGRECFDKCARLAQLLADDFLAREGTGWSPHGALELVELTALTRLDSRRIIAAFNTKASALLKSQGGEVEDCVELLYVADSSGYELKWQSIEASIMALEAGASSESIERPDRPMMVSAVSYTAEPGSLSIPRYLLCPQYIQTPSARTTGVAMPSTGSQ</sequence>
<name>A0A7J6TXU1_PEROL</name>
<feature type="compositionally biased region" description="Polar residues" evidence="1">
    <location>
        <begin position="127"/>
        <end position="142"/>
    </location>
</feature>